<proteinExistence type="predicted"/>
<dbReference type="AlphaFoldDB" id="A0A5N6S748"/>
<evidence type="ECO:0000313" key="1">
    <source>
        <dbReference type="EMBL" id="KAE8130246.1"/>
    </source>
</evidence>
<dbReference type="GeneID" id="78126342"/>
<organism evidence="1 2">
    <name type="scientific">Bifidobacterium tibiigranuli</name>
    <dbReference type="NCBI Taxonomy" id="2172043"/>
    <lineage>
        <taxon>Bacteria</taxon>
        <taxon>Bacillati</taxon>
        <taxon>Actinomycetota</taxon>
        <taxon>Actinomycetes</taxon>
        <taxon>Bifidobacteriales</taxon>
        <taxon>Bifidobacteriaceae</taxon>
        <taxon>Bifidobacterium</taxon>
    </lineage>
</organism>
<sequence>MNYTTQQVRTDAAKRLDDAIKESGMRIDAIVNKSGMPASTLNSKRRGFSPINFDDVALLAPIIGCSIVKLLPPQFAQAVAA</sequence>
<name>A0A5N6S748_9BIFI</name>
<protein>
    <submittedName>
        <fullName evidence="1">XRE family transcriptional regulator</fullName>
    </submittedName>
</protein>
<dbReference type="EMBL" id="QDAG01000001">
    <property type="protein sequence ID" value="KAE8130246.1"/>
    <property type="molecule type" value="Genomic_DNA"/>
</dbReference>
<comment type="caution">
    <text evidence="1">The sequence shown here is derived from an EMBL/GenBank/DDBJ whole genome shotgun (WGS) entry which is preliminary data.</text>
</comment>
<keyword evidence="2" id="KW-1185">Reference proteome</keyword>
<gene>
    <name evidence="1" type="ORF">DDE84_01310</name>
</gene>
<dbReference type="GO" id="GO:0003677">
    <property type="term" value="F:DNA binding"/>
    <property type="evidence" value="ECO:0007669"/>
    <property type="project" value="InterPro"/>
</dbReference>
<dbReference type="SUPFAM" id="SSF47413">
    <property type="entry name" value="lambda repressor-like DNA-binding domains"/>
    <property type="match status" value="1"/>
</dbReference>
<reference evidence="1 2" key="1">
    <citation type="submission" date="2018-04" db="EMBL/GenBank/DDBJ databases">
        <authorList>
            <person name="Eckel V.P."/>
            <person name="Vogel R.F."/>
        </authorList>
    </citation>
    <scope>NUCLEOTIDE SEQUENCE [LARGE SCALE GENOMIC DNA]</scope>
    <source>
        <strain evidence="2">TMW 2.1764</strain>
    </source>
</reference>
<evidence type="ECO:0000313" key="2">
    <source>
        <dbReference type="Proteomes" id="UP000325415"/>
    </source>
</evidence>
<dbReference type="InterPro" id="IPR010982">
    <property type="entry name" value="Lambda_DNA-bd_dom_sf"/>
</dbReference>
<dbReference type="Proteomes" id="UP000325415">
    <property type="component" value="Unassembled WGS sequence"/>
</dbReference>
<dbReference type="RefSeq" id="WP_152579938.1">
    <property type="nucleotide sequence ID" value="NZ_QDAG01000001.1"/>
</dbReference>
<accession>A0A5N6S748</accession>